<gene>
    <name evidence="3" type="ORF">K7472_21600</name>
</gene>
<proteinExistence type="predicted"/>
<keyword evidence="4" id="KW-1185">Reference proteome</keyword>
<comment type="caution">
    <text evidence="3">The sequence shown here is derived from an EMBL/GenBank/DDBJ whole genome shotgun (WGS) entry which is preliminary data.</text>
</comment>
<reference evidence="3 4" key="1">
    <citation type="submission" date="2021-08" db="EMBL/GenBank/DDBJ databases">
        <title>Streptomyces sp. PTM05 isolated from lichen.</title>
        <authorList>
            <person name="Somphong A."/>
            <person name="Phongsopitanun W."/>
            <person name="Tanasupawat S."/>
        </authorList>
    </citation>
    <scope>NUCLEOTIDE SEQUENCE [LARGE SCALE GENOMIC DNA]</scope>
    <source>
        <strain evidence="3 4">Ptm05</strain>
    </source>
</reference>
<feature type="signal peptide" evidence="2">
    <location>
        <begin position="1"/>
        <end position="39"/>
    </location>
</feature>
<evidence type="ECO:0000256" key="1">
    <source>
        <dbReference type="SAM" id="MobiDB-lite"/>
    </source>
</evidence>
<dbReference type="EMBL" id="JAINVZ010000016">
    <property type="protein sequence ID" value="MBY8887412.1"/>
    <property type="molecule type" value="Genomic_DNA"/>
</dbReference>
<dbReference type="InterPro" id="IPR006311">
    <property type="entry name" value="TAT_signal"/>
</dbReference>
<feature type="chain" id="PRO_5046190080" evidence="2">
    <location>
        <begin position="40"/>
        <end position="232"/>
    </location>
</feature>
<organism evidence="3 4">
    <name type="scientific">Streptantibioticus parmotrematis</name>
    <dbReference type="NCBI Taxonomy" id="2873249"/>
    <lineage>
        <taxon>Bacteria</taxon>
        <taxon>Bacillati</taxon>
        <taxon>Actinomycetota</taxon>
        <taxon>Actinomycetes</taxon>
        <taxon>Kitasatosporales</taxon>
        <taxon>Streptomycetaceae</taxon>
        <taxon>Streptantibioticus</taxon>
    </lineage>
</organism>
<evidence type="ECO:0000313" key="3">
    <source>
        <dbReference type="EMBL" id="MBY8887412.1"/>
    </source>
</evidence>
<evidence type="ECO:0000313" key="4">
    <source>
        <dbReference type="Proteomes" id="UP001198565"/>
    </source>
</evidence>
<dbReference type="Gene3D" id="3.90.70.10">
    <property type="entry name" value="Cysteine proteinases"/>
    <property type="match status" value="1"/>
</dbReference>
<accession>A0ABS7QW31</accession>
<evidence type="ECO:0000256" key="2">
    <source>
        <dbReference type="SAM" id="SignalP"/>
    </source>
</evidence>
<dbReference type="Pfam" id="PF12385">
    <property type="entry name" value="Peptidase_C70"/>
    <property type="match status" value="1"/>
</dbReference>
<dbReference type="Proteomes" id="UP001198565">
    <property type="component" value="Unassembled WGS sequence"/>
</dbReference>
<dbReference type="InterPro" id="IPR022118">
    <property type="entry name" value="Peptidase_C70_AvrRpt2"/>
</dbReference>
<dbReference type="PROSITE" id="PS51318">
    <property type="entry name" value="TAT"/>
    <property type="match status" value="1"/>
</dbReference>
<feature type="region of interest" description="Disordered" evidence="1">
    <location>
        <begin position="46"/>
        <end position="74"/>
    </location>
</feature>
<protein>
    <submittedName>
        <fullName evidence="3">C39 family peptidase</fullName>
    </submittedName>
</protein>
<sequence>MSPIEQPRRARTARGSRRFGRRGLATACLVIAAALSATAASATTASAAAPASATRTAPASATTPASAKTPAASPAAQLNISMQEQQQTNWCWAASGDTIASWFGYSYSQNQFCDAAFGYSQNSSCPNDQATLADDQTAYNWMGLDSGDYIQGTLSYSGVQREINAKRPVQTRIQWSSGGGHMEVIYGYDTSDGYVYWGDPWPDDNRYNWATYNYYTDNSDFSWTHTLYGIGA</sequence>
<keyword evidence="2" id="KW-0732">Signal</keyword>
<name>A0ABS7QW31_9ACTN</name>
<dbReference type="RefSeq" id="WP_222980164.1">
    <property type="nucleotide sequence ID" value="NZ_JAINVZ010000016.1"/>
</dbReference>